<keyword evidence="3" id="KW-1185">Reference proteome</keyword>
<dbReference type="OrthoDB" id="2388369at2"/>
<dbReference type="AlphaFoldDB" id="A0A1H3IGV5"/>
<reference evidence="2 3" key="1">
    <citation type="submission" date="2016-10" db="EMBL/GenBank/DDBJ databases">
        <authorList>
            <person name="de Groot N.N."/>
        </authorList>
    </citation>
    <scope>NUCLEOTIDE SEQUENCE [LARGE SCALE GENOMIC DNA]</scope>
    <source>
        <strain evidence="2 3">DSM 14045</strain>
    </source>
</reference>
<dbReference type="PANTHER" id="PTHR37305">
    <property type="entry name" value="INTEGRAL MEMBRANE PROTEIN-RELATED"/>
    <property type="match status" value="1"/>
</dbReference>
<accession>A0A1H3IGV5</accession>
<feature type="transmembrane region" description="Helical" evidence="1">
    <location>
        <begin position="94"/>
        <end position="123"/>
    </location>
</feature>
<name>A0A1H3IGV5_9FIRM</name>
<feature type="transmembrane region" description="Helical" evidence="1">
    <location>
        <begin position="166"/>
        <end position="188"/>
    </location>
</feature>
<organism evidence="2 3">
    <name type="scientific">Lachnobacterium bovis DSM 14045</name>
    <dbReference type="NCBI Taxonomy" id="1122142"/>
    <lineage>
        <taxon>Bacteria</taxon>
        <taxon>Bacillati</taxon>
        <taxon>Bacillota</taxon>
        <taxon>Clostridia</taxon>
        <taxon>Lachnospirales</taxon>
        <taxon>Lachnospiraceae</taxon>
        <taxon>Lachnobacterium</taxon>
    </lineage>
</organism>
<protein>
    <submittedName>
        <fullName evidence="2">ABC-2 family transporter protein</fullName>
    </submittedName>
</protein>
<feature type="transmembrane region" description="Helical" evidence="1">
    <location>
        <begin position="18"/>
        <end position="38"/>
    </location>
</feature>
<evidence type="ECO:0000313" key="3">
    <source>
        <dbReference type="Proteomes" id="UP000183918"/>
    </source>
</evidence>
<feature type="transmembrane region" description="Helical" evidence="1">
    <location>
        <begin position="215"/>
        <end position="237"/>
    </location>
</feature>
<evidence type="ECO:0000313" key="2">
    <source>
        <dbReference type="EMBL" id="SDY27046.1"/>
    </source>
</evidence>
<gene>
    <name evidence="2" type="ORF">SAMN02910414_01156</name>
</gene>
<dbReference type="EMBL" id="FNPG01000012">
    <property type="protein sequence ID" value="SDY27046.1"/>
    <property type="molecule type" value="Genomic_DNA"/>
</dbReference>
<dbReference type="Proteomes" id="UP000183918">
    <property type="component" value="Unassembled WGS sequence"/>
</dbReference>
<keyword evidence="1" id="KW-0472">Membrane</keyword>
<feature type="transmembrane region" description="Helical" evidence="1">
    <location>
        <begin position="50"/>
        <end position="73"/>
    </location>
</feature>
<keyword evidence="1" id="KW-1133">Transmembrane helix</keyword>
<sequence>MNGLLKYEFKKTISAKSVYICAAICAIVAIINAVVVRLNGKSLGIKGDGFLIELLPMSLLSTLVAIVIPILVCEEMESGCIKTMIGKGYSRSKIFFAKEIISVICTVFLVAIVLGVGVIVGLIAGIDFSNVTAKLFINIILELLVFIVIANVSILSSILMGKVGKAIALAIFGPSVVDIIVTVIQLAAKNNTIPKYWYSNYGNELMVGILKNSSYARIGIMLVVYILLFSIISFVLLRRKDF</sequence>
<evidence type="ECO:0000256" key="1">
    <source>
        <dbReference type="SAM" id="Phobius"/>
    </source>
</evidence>
<keyword evidence="1" id="KW-0812">Transmembrane</keyword>
<dbReference type="RefSeq" id="WP_074716987.1">
    <property type="nucleotide sequence ID" value="NZ_FNPG01000012.1"/>
</dbReference>
<dbReference type="STRING" id="1122142.SAMN02910414_01156"/>
<proteinExistence type="predicted"/>
<dbReference type="Pfam" id="PF12730">
    <property type="entry name" value="ABC2_membrane_4"/>
    <property type="match status" value="1"/>
</dbReference>
<dbReference type="PANTHER" id="PTHR37305:SF1">
    <property type="entry name" value="MEMBRANE PROTEIN"/>
    <property type="match status" value="1"/>
</dbReference>
<feature type="transmembrane region" description="Helical" evidence="1">
    <location>
        <begin position="135"/>
        <end position="159"/>
    </location>
</feature>